<evidence type="ECO:0000313" key="2">
    <source>
        <dbReference type="EMBL" id="KAF5196942.1"/>
    </source>
</evidence>
<gene>
    <name evidence="2" type="ORF">FRX31_013471</name>
</gene>
<feature type="compositionally biased region" description="Polar residues" evidence="1">
    <location>
        <begin position="66"/>
        <end position="77"/>
    </location>
</feature>
<reference evidence="2 3" key="1">
    <citation type="submission" date="2020-06" db="EMBL/GenBank/DDBJ databases">
        <title>Transcriptomic and genomic resources for Thalictrum thalictroides and T. hernandezii: Facilitating candidate gene discovery in an emerging model plant lineage.</title>
        <authorList>
            <person name="Arias T."/>
            <person name="Riano-Pachon D.M."/>
            <person name="Di Stilio V.S."/>
        </authorList>
    </citation>
    <scope>NUCLEOTIDE SEQUENCE [LARGE SCALE GENOMIC DNA]</scope>
    <source>
        <strain evidence="3">cv. WT478/WT964</strain>
        <tissue evidence="2">Leaves</tissue>
    </source>
</reference>
<name>A0A7J6WLF8_THATH</name>
<evidence type="ECO:0000313" key="3">
    <source>
        <dbReference type="Proteomes" id="UP000554482"/>
    </source>
</evidence>
<dbReference type="Proteomes" id="UP000554482">
    <property type="component" value="Unassembled WGS sequence"/>
</dbReference>
<evidence type="ECO:0000256" key="1">
    <source>
        <dbReference type="SAM" id="MobiDB-lite"/>
    </source>
</evidence>
<feature type="compositionally biased region" description="Basic residues" evidence="1">
    <location>
        <begin position="49"/>
        <end position="59"/>
    </location>
</feature>
<organism evidence="2 3">
    <name type="scientific">Thalictrum thalictroides</name>
    <name type="common">Rue-anemone</name>
    <name type="synonym">Anemone thalictroides</name>
    <dbReference type="NCBI Taxonomy" id="46969"/>
    <lineage>
        <taxon>Eukaryota</taxon>
        <taxon>Viridiplantae</taxon>
        <taxon>Streptophyta</taxon>
        <taxon>Embryophyta</taxon>
        <taxon>Tracheophyta</taxon>
        <taxon>Spermatophyta</taxon>
        <taxon>Magnoliopsida</taxon>
        <taxon>Ranunculales</taxon>
        <taxon>Ranunculaceae</taxon>
        <taxon>Thalictroideae</taxon>
        <taxon>Thalictrum</taxon>
    </lineage>
</organism>
<feature type="compositionally biased region" description="Basic and acidic residues" evidence="1">
    <location>
        <begin position="39"/>
        <end position="48"/>
    </location>
</feature>
<sequence length="131" mass="14653">MGEIKGIVTLKKQQCKHFQTKQALPMLLELGRSKIDAETMQKTKDKIRTKPKFAGKKRKKSEEETNSCGIESKNNSDGFRGPEGIEGGFHVVQASGTSEERNTRKPVQEKCQVASIDDSDDDFVRPPKDKS</sequence>
<keyword evidence="3" id="KW-1185">Reference proteome</keyword>
<feature type="region of interest" description="Disordered" evidence="1">
    <location>
        <begin position="39"/>
        <end position="131"/>
    </location>
</feature>
<proteinExistence type="predicted"/>
<feature type="compositionally biased region" description="Basic and acidic residues" evidence="1">
    <location>
        <begin position="122"/>
        <end position="131"/>
    </location>
</feature>
<comment type="caution">
    <text evidence="2">The sequence shown here is derived from an EMBL/GenBank/DDBJ whole genome shotgun (WGS) entry which is preliminary data.</text>
</comment>
<dbReference type="EMBL" id="JABWDY010015318">
    <property type="protein sequence ID" value="KAF5196942.1"/>
    <property type="molecule type" value="Genomic_DNA"/>
</dbReference>
<protein>
    <submittedName>
        <fullName evidence="2">Uncharacterized protein</fullName>
    </submittedName>
</protein>
<feature type="compositionally biased region" description="Basic and acidic residues" evidence="1">
    <location>
        <begin position="98"/>
        <end position="108"/>
    </location>
</feature>
<accession>A0A7J6WLF8</accession>
<dbReference type="AlphaFoldDB" id="A0A7J6WLF8"/>